<feature type="region of interest" description="Disordered" evidence="1">
    <location>
        <begin position="1"/>
        <end position="279"/>
    </location>
</feature>
<evidence type="ECO:0000313" key="3">
    <source>
        <dbReference type="EMBL" id="KAB8071139.1"/>
    </source>
</evidence>
<sequence length="713" mass="79919">MARLNATSPVKQGGPREGARSVRKLKSNTNSLFSSRFRTSSPTPRAGDESGTLFEEPSFKSTYSRTKTDKPVQRQRKLQRSGTLSSSSFNIFSDSDGLSDREDDSFMTRSSTTRCSTEGRPSDPLQLARANSLLMPQPRQSRSRSTRKSELYDYTKENYPVEEVVVDEEYTTTISRNPSDASSTGRSTTRRNACRTPARNRNNSLFMGYRQPASRSGGGSEDDGFNSLDDFIASDNDQPSSHEASGGESEKEETRKAPSPPRVKRRLVKGRRPNPEAEIKRALETSAHSILRLEPSLPAAFSIPSPDKEASPRKLFRDTSNVEEKMNSLDLEVDEAQVEDEIEDDDDPSSQLQQDLNNFIERVESPQKQHVEQVNLETPPASPSENTLRSPTKVKPGDIPPTPYRESVDAFWSQEATNDWVDQHSPRKLQNFLQQFEESDSEVDVDIMPRSRGSKKVAKAPSKTALKRAEIEKKKAAIVRRRTFDSRKAAVAEDFFKVLDDHVTGGRIQQLAEETGGVQIVWNKTLQTTAGRANWKRETLRTEGTMSGAEPQTPGVSSSKHHASIELAERIIDDEDRLLNTLAHEYCHLANFMISNVHNNPHGPSFKQWGLKCKEALKDHPVYGGRFEVTTKHSYKIDYKYVWSCVDCGQTYGRHSKSIDTTKSRCGKCKGLLQQIKPKPRNVSPRKKQPLGDVDKVAVDEVANVLGEISLRN</sequence>
<dbReference type="InterPro" id="IPR006640">
    <property type="entry name" value="SprT-like_domain"/>
</dbReference>
<feature type="compositionally biased region" description="Polar residues" evidence="1">
    <location>
        <begin position="107"/>
        <end position="116"/>
    </location>
</feature>
<reference evidence="3 4" key="1">
    <citation type="submission" date="2019-04" db="EMBL/GenBank/DDBJ databases">
        <title>Friends and foes A comparative genomics study of 23 Aspergillus species from section Flavi.</title>
        <authorList>
            <consortium name="DOE Joint Genome Institute"/>
            <person name="Kjaerbolling I."/>
            <person name="Vesth T."/>
            <person name="Frisvad J.C."/>
            <person name="Nybo J.L."/>
            <person name="Theobald S."/>
            <person name="Kildgaard S."/>
            <person name="Isbrandt T."/>
            <person name="Kuo A."/>
            <person name="Sato A."/>
            <person name="Lyhne E.K."/>
            <person name="Kogle M.E."/>
            <person name="Wiebenga A."/>
            <person name="Kun R.S."/>
            <person name="Lubbers R.J."/>
            <person name="Makela M.R."/>
            <person name="Barry K."/>
            <person name="Chovatia M."/>
            <person name="Clum A."/>
            <person name="Daum C."/>
            <person name="Haridas S."/>
            <person name="He G."/>
            <person name="LaButti K."/>
            <person name="Lipzen A."/>
            <person name="Mondo S."/>
            <person name="Riley R."/>
            <person name="Salamov A."/>
            <person name="Simmons B.A."/>
            <person name="Magnuson J.K."/>
            <person name="Henrissat B."/>
            <person name="Mortensen U.H."/>
            <person name="Larsen T.O."/>
            <person name="Devries R.P."/>
            <person name="Grigoriev I.V."/>
            <person name="Machida M."/>
            <person name="Baker S.E."/>
            <person name="Andersen M.R."/>
        </authorList>
    </citation>
    <scope>NUCLEOTIDE SEQUENCE [LARGE SCALE GENOMIC DNA]</scope>
    <source>
        <strain evidence="3 4">CBS 151.66</strain>
    </source>
</reference>
<name>A0A5N5WS24_9EURO</name>
<feature type="compositionally biased region" description="Basic and acidic residues" evidence="1">
    <location>
        <begin position="147"/>
        <end position="156"/>
    </location>
</feature>
<dbReference type="GO" id="GO:0006950">
    <property type="term" value="P:response to stress"/>
    <property type="evidence" value="ECO:0007669"/>
    <property type="project" value="UniProtKB-ARBA"/>
</dbReference>
<dbReference type="EMBL" id="ML732281">
    <property type="protein sequence ID" value="KAB8071139.1"/>
    <property type="molecule type" value="Genomic_DNA"/>
</dbReference>
<keyword evidence="4" id="KW-1185">Reference proteome</keyword>
<dbReference type="Proteomes" id="UP000326565">
    <property type="component" value="Unassembled WGS sequence"/>
</dbReference>
<feature type="compositionally biased region" description="Polar residues" evidence="1">
    <location>
        <begin position="1"/>
        <end position="10"/>
    </location>
</feature>
<dbReference type="PANTHER" id="PTHR23099:SF0">
    <property type="entry name" value="GERM CELL NUCLEAR ACIDIC PROTEIN"/>
    <property type="match status" value="1"/>
</dbReference>
<dbReference type="GO" id="GO:0005634">
    <property type="term" value="C:nucleus"/>
    <property type="evidence" value="ECO:0007669"/>
    <property type="project" value="TreeGrafter"/>
</dbReference>
<feature type="compositionally biased region" description="Basic and acidic residues" evidence="1">
    <location>
        <begin position="306"/>
        <end position="327"/>
    </location>
</feature>
<dbReference type="PANTHER" id="PTHR23099">
    <property type="entry name" value="TRANSCRIPTIONAL REGULATOR"/>
    <property type="match status" value="1"/>
</dbReference>
<evidence type="ECO:0000313" key="4">
    <source>
        <dbReference type="Proteomes" id="UP000326565"/>
    </source>
</evidence>
<evidence type="ECO:0000256" key="1">
    <source>
        <dbReference type="SAM" id="MobiDB-lite"/>
    </source>
</evidence>
<protein>
    <submittedName>
        <fullName evidence="3">SprT-like family-domain-containing protein</fullName>
    </submittedName>
</protein>
<feature type="region of interest" description="Disordered" evidence="1">
    <location>
        <begin position="297"/>
        <end position="331"/>
    </location>
</feature>
<accession>A0A5N5WS24</accession>
<dbReference type="Pfam" id="PF10263">
    <property type="entry name" value="SprT-like"/>
    <property type="match status" value="1"/>
</dbReference>
<proteinExistence type="predicted"/>
<evidence type="ECO:0000259" key="2">
    <source>
        <dbReference type="SMART" id="SM00731"/>
    </source>
</evidence>
<organism evidence="3 4">
    <name type="scientific">Aspergillus leporis</name>
    <dbReference type="NCBI Taxonomy" id="41062"/>
    <lineage>
        <taxon>Eukaryota</taxon>
        <taxon>Fungi</taxon>
        <taxon>Dikarya</taxon>
        <taxon>Ascomycota</taxon>
        <taxon>Pezizomycotina</taxon>
        <taxon>Eurotiomycetes</taxon>
        <taxon>Eurotiomycetidae</taxon>
        <taxon>Eurotiales</taxon>
        <taxon>Aspergillaceae</taxon>
        <taxon>Aspergillus</taxon>
        <taxon>Aspergillus subgen. Circumdati</taxon>
    </lineage>
</organism>
<dbReference type="Pfam" id="PF17283">
    <property type="entry name" value="Zn_ribbon_SprT"/>
    <property type="match status" value="1"/>
</dbReference>
<feature type="region of interest" description="Disordered" evidence="1">
    <location>
        <begin position="363"/>
        <end position="402"/>
    </location>
</feature>
<feature type="region of interest" description="Disordered" evidence="1">
    <location>
        <begin position="541"/>
        <end position="561"/>
    </location>
</feature>
<feature type="domain" description="SprT-like" evidence="2">
    <location>
        <begin position="506"/>
        <end position="676"/>
    </location>
</feature>
<gene>
    <name evidence="3" type="ORF">BDV29DRAFT_179745</name>
</gene>
<dbReference type="AlphaFoldDB" id="A0A5N5WS24"/>
<dbReference type="InterPro" id="IPR035240">
    <property type="entry name" value="SprT_Zn_ribbon"/>
</dbReference>
<dbReference type="OrthoDB" id="20772at2759"/>
<feature type="compositionally biased region" description="Low complexity" evidence="1">
    <location>
        <begin position="85"/>
        <end position="96"/>
    </location>
</feature>
<feature type="compositionally biased region" description="Polar residues" evidence="1">
    <location>
        <begin position="171"/>
        <end position="187"/>
    </location>
</feature>
<dbReference type="SMART" id="SM00731">
    <property type="entry name" value="SprT"/>
    <property type="match status" value="1"/>
</dbReference>
<feature type="compositionally biased region" description="Low complexity" evidence="1">
    <location>
        <begin position="33"/>
        <end position="45"/>
    </location>
</feature>
<feature type="compositionally biased region" description="Basic residues" evidence="1">
    <location>
        <begin position="262"/>
        <end position="272"/>
    </location>
</feature>